<feature type="transmembrane region" description="Helical" evidence="1">
    <location>
        <begin position="22"/>
        <end position="54"/>
    </location>
</feature>
<evidence type="ECO:0000313" key="3">
    <source>
        <dbReference type="Proteomes" id="UP001203665"/>
    </source>
</evidence>
<comment type="caution">
    <text evidence="2">The sequence shown here is derived from an EMBL/GenBank/DDBJ whole genome shotgun (WGS) entry which is preliminary data.</text>
</comment>
<keyword evidence="3" id="KW-1185">Reference proteome</keyword>
<sequence length="89" mass="10154">MEVKATNEDKQLKRQKPLWLKWLIRLVLGYVLLLAIILSVTIIILLGTFILVIIDTFSDTSGLSEFTETNLVPLTNALWNLFTWLIPGL</sequence>
<name>A0ABT0XGR8_9BACI</name>
<evidence type="ECO:0000256" key="1">
    <source>
        <dbReference type="SAM" id="Phobius"/>
    </source>
</evidence>
<keyword evidence="1" id="KW-1133">Transmembrane helix</keyword>
<reference evidence="2" key="1">
    <citation type="submission" date="2022-06" db="EMBL/GenBank/DDBJ databases">
        <title>Alkalicoccobacillus porphyridii sp. nov., isolated from a marine red alga, Porphyridium purpureum and reclassification of Shouchella plakortidis and Shouchella gibsonii as Alkalicoccobacillus plakortidis comb. nov. and Alkalicoccobacillus gibsonii comb. nov.</title>
        <authorList>
            <person name="Kim K.H."/>
            <person name="Lee J.K."/>
            <person name="Han D.M."/>
            <person name="Baek J.H."/>
            <person name="Jeon C.O."/>
        </authorList>
    </citation>
    <scope>NUCLEOTIDE SEQUENCE</scope>
    <source>
        <strain evidence="2">DSM 19153</strain>
    </source>
</reference>
<evidence type="ECO:0000313" key="2">
    <source>
        <dbReference type="EMBL" id="MCM2674397.1"/>
    </source>
</evidence>
<proteinExistence type="predicted"/>
<dbReference type="EMBL" id="JAMQJY010000001">
    <property type="protein sequence ID" value="MCM2674397.1"/>
    <property type="molecule type" value="Genomic_DNA"/>
</dbReference>
<accession>A0ABT0XGR8</accession>
<organism evidence="2 3">
    <name type="scientific">Alkalicoccobacillus plakortidis</name>
    <dbReference type="NCBI Taxonomy" id="444060"/>
    <lineage>
        <taxon>Bacteria</taxon>
        <taxon>Bacillati</taxon>
        <taxon>Bacillota</taxon>
        <taxon>Bacilli</taxon>
        <taxon>Bacillales</taxon>
        <taxon>Bacillaceae</taxon>
        <taxon>Alkalicoccobacillus</taxon>
    </lineage>
</organism>
<dbReference type="Proteomes" id="UP001203665">
    <property type="component" value="Unassembled WGS sequence"/>
</dbReference>
<dbReference type="RefSeq" id="WP_251604040.1">
    <property type="nucleotide sequence ID" value="NZ_JAMQJY010000001.1"/>
</dbReference>
<keyword evidence="1" id="KW-0812">Transmembrane</keyword>
<protein>
    <submittedName>
        <fullName evidence="2">Uncharacterized protein</fullName>
    </submittedName>
</protein>
<keyword evidence="1" id="KW-0472">Membrane</keyword>
<gene>
    <name evidence="2" type="ORF">NDM98_01955</name>
</gene>